<dbReference type="CDD" id="cd00172">
    <property type="entry name" value="serpin"/>
    <property type="match status" value="1"/>
</dbReference>
<keyword evidence="1" id="KW-0646">Protease inhibitor</keyword>
<evidence type="ECO:0000256" key="3">
    <source>
        <dbReference type="RuleBase" id="RU000411"/>
    </source>
</evidence>
<dbReference type="Gene3D" id="2.30.39.10">
    <property type="entry name" value="Alpha-1-antitrypsin, domain 1"/>
    <property type="match status" value="2"/>
</dbReference>
<dbReference type="Pfam" id="PF00079">
    <property type="entry name" value="Serpin"/>
    <property type="match status" value="1"/>
</dbReference>
<evidence type="ECO:0000256" key="1">
    <source>
        <dbReference type="ARBA" id="ARBA00022690"/>
    </source>
</evidence>
<dbReference type="PROSITE" id="PS00284">
    <property type="entry name" value="SERPIN"/>
    <property type="match status" value="1"/>
</dbReference>
<dbReference type="InterPro" id="IPR000215">
    <property type="entry name" value="Serpin_fam"/>
</dbReference>
<organism evidence="6 7">
    <name type="scientific">Chilo suppressalis</name>
    <name type="common">Asiatic rice borer moth</name>
    <dbReference type="NCBI Taxonomy" id="168631"/>
    <lineage>
        <taxon>Eukaryota</taxon>
        <taxon>Metazoa</taxon>
        <taxon>Ecdysozoa</taxon>
        <taxon>Arthropoda</taxon>
        <taxon>Hexapoda</taxon>
        <taxon>Insecta</taxon>
        <taxon>Pterygota</taxon>
        <taxon>Neoptera</taxon>
        <taxon>Endopterygota</taxon>
        <taxon>Lepidoptera</taxon>
        <taxon>Glossata</taxon>
        <taxon>Ditrysia</taxon>
        <taxon>Pyraloidea</taxon>
        <taxon>Crambidae</taxon>
        <taxon>Crambinae</taxon>
        <taxon>Chilo</taxon>
    </lineage>
</organism>
<comment type="similarity">
    <text evidence="3">Belongs to the serpin family.</text>
</comment>
<dbReference type="InterPro" id="IPR042185">
    <property type="entry name" value="Serpin_sf_2"/>
</dbReference>
<evidence type="ECO:0000256" key="4">
    <source>
        <dbReference type="SAM" id="SignalP"/>
    </source>
</evidence>
<evidence type="ECO:0000259" key="5">
    <source>
        <dbReference type="SMART" id="SM00093"/>
    </source>
</evidence>
<sequence>MLNMKFVFYLTTLFCVSSIQLAAEEVTENNVGMEEVTAIPAFSTDTSINNFGFKLLKTMMKQNENNNVVLSPTGVAGLLAMTLLGSTGETYNEIAQLIGFSEDILKNRKYHEDFGSRLQALNRNDTKTLYANGIFVDQQSMLRQIYHSYLERVYNGEAFATDFKDTNQTKDLINEWVKNHTNNKIESFLRQPLPMSTKAVLINALYYSGQWSYPFLPEYTAMLPFKAPTKEVLVDQMANFGQFNYLFSIENGLHMIQLPYNDSVTSMYVIKPRFPKAKTITELLDSLDFEKIDNLINQMSMKKCVVRFPKMELETSVDLKDPLKSLGVQAMFTPGVANFAVMLDANVTVNDPEENLIARISTGEGEARTLKEMLDRLVNPGVYVDSVMHEVKMTIDEYGTEAAAATSALMARSAESFYADSPFYMFIRNENTKLITFSAVIYDPTN</sequence>
<feature type="domain" description="Serpin" evidence="5">
    <location>
        <begin position="53"/>
        <end position="444"/>
    </location>
</feature>
<dbReference type="SMART" id="SM00093">
    <property type="entry name" value="SERPIN"/>
    <property type="match status" value="1"/>
</dbReference>
<protein>
    <recommendedName>
        <fullName evidence="5">Serpin domain-containing protein</fullName>
    </recommendedName>
</protein>
<dbReference type="Gene3D" id="3.30.497.10">
    <property type="entry name" value="Antithrombin, subunit I, domain 2"/>
    <property type="match status" value="1"/>
</dbReference>
<reference evidence="6" key="1">
    <citation type="submission" date="2021-12" db="EMBL/GenBank/DDBJ databases">
        <authorList>
            <person name="King R."/>
        </authorList>
    </citation>
    <scope>NUCLEOTIDE SEQUENCE</scope>
</reference>
<dbReference type="InterPro" id="IPR023795">
    <property type="entry name" value="Serpin_CS"/>
</dbReference>
<dbReference type="InterPro" id="IPR036186">
    <property type="entry name" value="Serpin_sf"/>
</dbReference>
<evidence type="ECO:0000313" key="6">
    <source>
        <dbReference type="EMBL" id="CAH0407038.1"/>
    </source>
</evidence>
<keyword evidence="7" id="KW-1185">Reference proteome</keyword>
<dbReference type="InterPro" id="IPR042178">
    <property type="entry name" value="Serpin_sf_1"/>
</dbReference>
<gene>
    <name evidence="6" type="ORF">CHILSU_LOCUS10435</name>
</gene>
<accession>A0ABN8BIG9</accession>
<keyword evidence="4" id="KW-0732">Signal</keyword>
<proteinExistence type="inferred from homology"/>
<name>A0ABN8BIG9_CHISP</name>
<dbReference type="EMBL" id="OU963900">
    <property type="protein sequence ID" value="CAH0407038.1"/>
    <property type="molecule type" value="Genomic_DNA"/>
</dbReference>
<dbReference type="PANTHER" id="PTHR11461:SF342">
    <property type="entry name" value="SERINE PROTEASE INHIBITOR 28DC"/>
    <property type="match status" value="1"/>
</dbReference>
<feature type="chain" id="PRO_5046059016" description="Serpin domain-containing protein" evidence="4">
    <location>
        <begin position="23"/>
        <end position="446"/>
    </location>
</feature>
<dbReference type="Proteomes" id="UP001153292">
    <property type="component" value="Chromosome 7"/>
</dbReference>
<dbReference type="PANTHER" id="PTHR11461">
    <property type="entry name" value="SERINE PROTEASE INHIBITOR, SERPIN"/>
    <property type="match status" value="1"/>
</dbReference>
<evidence type="ECO:0000256" key="2">
    <source>
        <dbReference type="ARBA" id="ARBA00022900"/>
    </source>
</evidence>
<keyword evidence="2" id="KW-0722">Serine protease inhibitor</keyword>
<evidence type="ECO:0000313" key="7">
    <source>
        <dbReference type="Proteomes" id="UP001153292"/>
    </source>
</evidence>
<dbReference type="SUPFAM" id="SSF56574">
    <property type="entry name" value="Serpins"/>
    <property type="match status" value="1"/>
</dbReference>
<dbReference type="InterPro" id="IPR023796">
    <property type="entry name" value="Serpin_dom"/>
</dbReference>
<feature type="signal peptide" evidence="4">
    <location>
        <begin position="1"/>
        <end position="22"/>
    </location>
</feature>